<keyword evidence="2" id="KW-0472">Membrane</keyword>
<sequence>MPAETIGLLVYLFFLIAGLLGLAVLFVRRAPCLGGACPTPRPKSSGRTAAGRGFSPSSESRSGAVGVAPLRADRGRAASGGEGRP</sequence>
<name>A0A2T5G3N6_HYDSH</name>
<keyword evidence="2" id="KW-0812">Transmembrane</keyword>
<feature type="region of interest" description="Disordered" evidence="1">
    <location>
        <begin position="35"/>
        <end position="85"/>
    </location>
</feature>
<dbReference type="Proteomes" id="UP000244180">
    <property type="component" value="Unassembled WGS sequence"/>
</dbReference>
<proteinExistence type="predicted"/>
<keyword evidence="2" id="KW-1133">Transmembrane helix</keyword>
<evidence type="ECO:0000256" key="1">
    <source>
        <dbReference type="SAM" id="MobiDB-lite"/>
    </source>
</evidence>
<dbReference type="EMBL" id="PEBV01000077">
    <property type="protein sequence ID" value="PTQ50781.1"/>
    <property type="molecule type" value="Genomic_DNA"/>
</dbReference>
<evidence type="ECO:0000313" key="4">
    <source>
        <dbReference type="Proteomes" id="UP000244180"/>
    </source>
</evidence>
<feature type="transmembrane region" description="Helical" evidence="2">
    <location>
        <begin position="6"/>
        <end position="27"/>
    </location>
</feature>
<reference evidence="3 4" key="1">
    <citation type="submission" date="2017-08" db="EMBL/GenBank/DDBJ databases">
        <title>Burning lignite coal seam in the remote Altai Mountains harbors a hydrogen-driven thermophilic microbial community.</title>
        <authorList>
            <person name="Kadnikov V.V."/>
            <person name="Mardanov A.V."/>
            <person name="Ivasenko D."/>
            <person name="Beletsky A.V."/>
            <person name="Karnachuk O.V."/>
            <person name="Ravin N.V."/>
        </authorList>
    </citation>
    <scope>NUCLEOTIDE SEQUENCE [LARGE SCALE GENOMIC DNA]</scope>
    <source>
        <strain evidence="3">AL33</strain>
    </source>
</reference>
<organism evidence="3 4">
    <name type="scientific">Hydrogenibacillus schlegelii</name>
    <name type="common">Bacillus schlegelii</name>
    <dbReference type="NCBI Taxonomy" id="1484"/>
    <lineage>
        <taxon>Bacteria</taxon>
        <taxon>Bacillati</taxon>
        <taxon>Bacillota</taxon>
        <taxon>Bacilli</taxon>
        <taxon>Bacillales</taxon>
        <taxon>Bacillales Family X. Incertae Sedis</taxon>
        <taxon>Hydrogenibacillus</taxon>
    </lineage>
</organism>
<accession>A0A2T5G3N6</accession>
<gene>
    <name evidence="3" type="ORF">HSCHL_2590</name>
</gene>
<comment type="caution">
    <text evidence="3">The sequence shown here is derived from an EMBL/GenBank/DDBJ whole genome shotgun (WGS) entry which is preliminary data.</text>
</comment>
<evidence type="ECO:0000313" key="3">
    <source>
        <dbReference type="EMBL" id="PTQ50781.1"/>
    </source>
</evidence>
<protein>
    <submittedName>
        <fullName evidence="3">Uncharacterized protein</fullName>
    </submittedName>
</protein>
<dbReference type="RefSeq" id="WP_273000875.1">
    <property type="nucleotide sequence ID" value="NZ_PEBV01000077.1"/>
</dbReference>
<evidence type="ECO:0000256" key="2">
    <source>
        <dbReference type="SAM" id="Phobius"/>
    </source>
</evidence>
<dbReference type="AlphaFoldDB" id="A0A2T5G3N6"/>